<dbReference type="AlphaFoldDB" id="A0A392RR69"/>
<dbReference type="Proteomes" id="UP000265520">
    <property type="component" value="Unassembled WGS sequence"/>
</dbReference>
<name>A0A392RR69_9FABA</name>
<organism evidence="1 2">
    <name type="scientific">Trifolium medium</name>
    <dbReference type="NCBI Taxonomy" id="97028"/>
    <lineage>
        <taxon>Eukaryota</taxon>
        <taxon>Viridiplantae</taxon>
        <taxon>Streptophyta</taxon>
        <taxon>Embryophyta</taxon>
        <taxon>Tracheophyta</taxon>
        <taxon>Spermatophyta</taxon>
        <taxon>Magnoliopsida</taxon>
        <taxon>eudicotyledons</taxon>
        <taxon>Gunneridae</taxon>
        <taxon>Pentapetalae</taxon>
        <taxon>rosids</taxon>
        <taxon>fabids</taxon>
        <taxon>Fabales</taxon>
        <taxon>Fabaceae</taxon>
        <taxon>Papilionoideae</taxon>
        <taxon>50 kb inversion clade</taxon>
        <taxon>NPAAA clade</taxon>
        <taxon>Hologalegina</taxon>
        <taxon>IRL clade</taxon>
        <taxon>Trifolieae</taxon>
        <taxon>Trifolium</taxon>
    </lineage>
</organism>
<evidence type="ECO:0000313" key="2">
    <source>
        <dbReference type="Proteomes" id="UP000265520"/>
    </source>
</evidence>
<proteinExistence type="predicted"/>
<keyword evidence="2" id="KW-1185">Reference proteome</keyword>
<sequence>SERTGLRPPQCERNELILGFRLEGEERAERASIRFTELRFGFNEP</sequence>
<feature type="non-terminal residue" evidence="1">
    <location>
        <position position="1"/>
    </location>
</feature>
<dbReference type="EMBL" id="LXQA010253970">
    <property type="protein sequence ID" value="MCI38280.1"/>
    <property type="molecule type" value="Genomic_DNA"/>
</dbReference>
<reference evidence="1 2" key="1">
    <citation type="journal article" date="2018" name="Front. Plant Sci.">
        <title>Red Clover (Trifolium pratense) and Zigzag Clover (T. medium) - A Picture of Genomic Similarities and Differences.</title>
        <authorList>
            <person name="Dluhosova J."/>
            <person name="Istvanek J."/>
            <person name="Nedelnik J."/>
            <person name="Repkova J."/>
        </authorList>
    </citation>
    <scope>NUCLEOTIDE SEQUENCE [LARGE SCALE GENOMIC DNA]</scope>
    <source>
        <strain evidence="2">cv. 10/8</strain>
        <tissue evidence="1">Leaf</tissue>
    </source>
</reference>
<evidence type="ECO:0000313" key="1">
    <source>
        <dbReference type="EMBL" id="MCI38280.1"/>
    </source>
</evidence>
<comment type="caution">
    <text evidence="1">The sequence shown here is derived from an EMBL/GenBank/DDBJ whole genome shotgun (WGS) entry which is preliminary data.</text>
</comment>
<accession>A0A392RR69</accession>
<protein>
    <submittedName>
        <fullName evidence="1">Uncharacterized protein</fullName>
    </submittedName>
</protein>